<evidence type="ECO:0008006" key="3">
    <source>
        <dbReference type="Google" id="ProtNLM"/>
    </source>
</evidence>
<dbReference type="RefSeq" id="WP_054328184.1">
    <property type="nucleotide sequence ID" value="NZ_JACOPL010000017.1"/>
</dbReference>
<keyword evidence="2" id="KW-1185">Reference proteome</keyword>
<dbReference type="EMBL" id="JACOPL010000017">
    <property type="protein sequence ID" value="MBC5726498.1"/>
    <property type="molecule type" value="Genomic_DNA"/>
</dbReference>
<proteinExistence type="predicted"/>
<name>A0A923LXH1_9FIRM</name>
<reference evidence="1" key="1">
    <citation type="submission" date="2020-08" db="EMBL/GenBank/DDBJ databases">
        <title>Genome public.</title>
        <authorList>
            <person name="Liu C."/>
            <person name="Sun Q."/>
        </authorList>
    </citation>
    <scope>NUCLEOTIDE SEQUENCE</scope>
    <source>
        <strain evidence="1">NSJ-28</strain>
    </source>
</reference>
<dbReference type="Proteomes" id="UP000606499">
    <property type="component" value="Unassembled WGS sequence"/>
</dbReference>
<evidence type="ECO:0000313" key="1">
    <source>
        <dbReference type="EMBL" id="MBC5726498.1"/>
    </source>
</evidence>
<gene>
    <name evidence="1" type="ORF">H8S45_13660</name>
</gene>
<evidence type="ECO:0000313" key="2">
    <source>
        <dbReference type="Proteomes" id="UP000606499"/>
    </source>
</evidence>
<sequence>MEKSERIIRTIIGAEKANTHALALSVEVMADLLFRQKIPMDDIYVGSDVYPVVAKRSGKSLTAATRQIERTANLCLDALHSPLAKQYIGRTISARPTPRMLIIYLAFYVHFDKPFFEVIQEHPSLLF</sequence>
<accession>A0A923LXH1</accession>
<dbReference type="InterPro" id="IPR036388">
    <property type="entry name" value="WH-like_DNA-bd_sf"/>
</dbReference>
<comment type="caution">
    <text evidence="1">The sequence shown here is derived from an EMBL/GenBank/DDBJ whole genome shotgun (WGS) entry which is preliminary data.</text>
</comment>
<organism evidence="1 2">
    <name type="scientific">Agathobaculum faecis</name>
    <dbReference type="NCBI Taxonomy" id="2763013"/>
    <lineage>
        <taxon>Bacteria</taxon>
        <taxon>Bacillati</taxon>
        <taxon>Bacillota</taxon>
        <taxon>Clostridia</taxon>
        <taxon>Eubacteriales</taxon>
        <taxon>Butyricicoccaceae</taxon>
        <taxon>Agathobaculum</taxon>
    </lineage>
</organism>
<dbReference type="Gene3D" id="1.10.10.10">
    <property type="entry name" value="Winged helix-like DNA-binding domain superfamily/Winged helix DNA-binding domain"/>
    <property type="match status" value="1"/>
</dbReference>
<protein>
    <recommendedName>
        <fullName evidence="3">Sporulation initiation factor Spo0A C-terminal domain-containing protein</fullName>
    </recommendedName>
</protein>
<dbReference type="AlphaFoldDB" id="A0A923LXH1"/>